<dbReference type="EMBL" id="CASHTH010000106">
    <property type="protein sequence ID" value="CAI7991162.1"/>
    <property type="molecule type" value="Genomic_DNA"/>
</dbReference>
<keyword evidence="2" id="KW-1185">Reference proteome</keyword>
<organism evidence="1 2">
    <name type="scientific">Geodia barretti</name>
    <name type="common">Barrett's horny sponge</name>
    <dbReference type="NCBI Taxonomy" id="519541"/>
    <lineage>
        <taxon>Eukaryota</taxon>
        <taxon>Metazoa</taxon>
        <taxon>Porifera</taxon>
        <taxon>Demospongiae</taxon>
        <taxon>Heteroscleromorpha</taxon>
        <taxon>Tetractinellida</taxon>
        <taxon>Astrophorina</taxon>
        <taxon>Geodiidae</taxon>
        <taxon>Geodia</taxon>
    </lineage>
</organism>
<dbReference type="AlphaFoldDB" id="A0AA35QU59"/>
<evidence type="ECO:0000313" key="1">
    <source>
        <dbReference type="EMBL" id="CAI7991162.1"/>
    </source>
</evidence>
<proteinExistence type="predicted"/>
<reference evidence="1" key="1">
    <citation type="submission" date="2023-03" db="EMBL/GenBank/DDBJ databases">
        <authorList>
            <person name="Steffen K."/>
            <person name="Cardenas P."/>
        </authorList>
    </citation>
    <scope>NUCLEOTIDE SEQUENCE</scope>
</reference>
<name>A0AA35QU59_GEOBA</name>
<evidence type="ECO:0000313" key="2">
    <source>
        <dbReference type="Proteomes" id="UP001174909"/>
    </source>
</evidence>
<dbReference type="Proteomes" id="UP001174909">
    <property type="component" value="Unassembled WGS sequence"/>
</dbReference>
<accession>A0AA35QU59</accession>
<protein>
    <submittedName>
        <fullName evidence="1">Uncharacterized protein</fullName>
    </submittedName>
</protein>
<comment type="caution">
    <text evidence="1">The sequence shown here is derived from an EMBL/GenBank/DDBJ whole genome shotgun (WGS) entry which is preliminary data.</text>
</comment>
<gene>
    <name evidence="1" type="ORF">GBAR_LOCUS636</name>
</gene>
<sequence length="38" mass="4146">MATNCPVAALKMSVSGMWTLAATSDEFHLFPRAMSQML</sequence>